<dbReference type="OrthoDB" id="6548917at2"/>
<feature type="transmembrane region" description="Helical" evidence="1">
    <location>
        <begin position="117"/>
        <end position="136"/>
    </location>
</feature>
<reference evidence="2 3" key="1">
    <citation type="journal article" date="2019" name="Environ. Microbiol.">
        <title>Species interactions and distinct microbial communities in high Arctic permafrost affected cryosols are associated with the CH4 and CO2 gas fluxes.</title>
        <authorList>
            <person name="Altshuler I."/>
            <person name="Hamel J."/>
            <person name="Turney S."/>
            <person name="Magnuson E."/>
            <person name="Levesque R."/>
            <person name="Greer C."/>
            <person name="Whyte L.G."/>
        </authorList>
    </citation>
    <scope>NUCLEOTIDE SEQUENCE [LARGE SCALE GENOMIC DNA]</scope>
    <source>
        <strain evidence="2 3">S9.3B</strain>
    </source>
</reference>
<evidence type="ECO:0000313" key="2">
    <source>
        <dbReference type="EMBL" id="TPG57405.1"/>
    </source>
</evidence>
<accession>A0A502G631</accession>
<feature type="transmembrane region" description="Helical" evidence="1">
    <location>
        <begin position="175"/>
        <end position="193"/>
    </location>
</feature>
<dbReference type="AlphaFoldDB" id="A0A502G631"/>
<evidence type="ECO:0000256" key="1">
    <source>
        <dbReference type="SAM" id="Phobius"/>
    </source>
</evidence>
<proteinExistence type="predicted"/>
<evidence type="ECO:0000313" key="3">
    <source>
        <dbReference type="Proteomes" id="UP000317078"/>
    </source>
</evidence>
<feature type="transmembrane region" description="Helical" evidence="1">
    <location>
        <begin position="205"/>
        <end position="224"/>
    </location>
</feature>
<keyword evidence="3" id="KW-1185">Reference proteome</keyword>
<protein>
    <submittedName>
        <fullName evidence="2">Transporter</fullName>
    </submittedName>
</protein>
<keyword evidence="1" id="KW-0472">Membrane</keyword>
<dbReference type="EMBL" id="RCZP01000008">
    <property type="protein sequence ID" value="TPG57405.1"/>
    <property type="molecule type" value="Genomic_DNA"/>
</dbReference>
<feature type="transmembrane region" description="Helical" evidence="1">
    <location>
        <begin position="89"/>
        <end position="111"/>
    </location>
</feature>
<keyword evidence="1" id="KW-0812">Transmembrane</keyword>
<comment type="caution">
    <text evidence="2">The sequence shown here is derived from an EMBL/GenBank/DDBJ whole genome shotgun (WGS) entry which is preliminary data.</text>
</comment>
<gene>
    <name evidence="2" type="ORF">EAH89_10750</name>
</gene>
<feature type="transmembrane region" description="Helical" evidence="1">
    <location>
        <begin position="148"/>
        <end position="169"/>
    </location>
</feature>
<feature type="transmembrane region" description="Helical" evidence="1">
    <location>
        <begin position="56"/>
        <end position="77"/>
    </location>
</feature>
<dbReference type="RefSeq" id="WP_140882814.1">
    <property type="nucleotide sequence ID" value="NZ_RCZP01000008.1"/>
</dbReference>
<sequence>MSPLLYTLVPAAAAVLGAAVALWRPPGPAARAAVQHFAAGVVFAAAAGEILPDLKHAGSPVPVIIGGALGVAVMLLVKHIGKRAKGPLSVVAVTGIDILVDGLVLGIAFAAGARQGLLLTVALTLEVLFLGLSITSSLVEGLGTRARALLAIGGIALLLPLGALLGAPVGRLPQAWLTGFFAFGLVALLYLVVEELLVEAHEGGPEPPWVTATFFAGFLLLLLLEEGTG</sequence>
<keyword evidence="1" id="KW-1133">Transmembrane helix</keyword>
<dbReference type="Proteomes" id="UP000317078">
    <property type="component" value="Unassembled WGS sequence"/>
</dbReference>
<name>A0A502G631_9PROT</name>
<organism evidence="2 3">
    <name type="scientific">Muricoccus nepalensis</name>
    <dbReference type="NCBI Taxonomy" id="1854500"/>
    <lineage>
        <taxon>Bacteria</taxon>
        <taxon>Pseudomonadati</taxon>
        <taxon>Pseudomonadota</taxon>
        <taxon>Alphaproteobacteria</taxon>
        <taxon>Acetobacterales</taxon>
        <taxon>Roseomonadaceae</taxon>
        <taxon>Muricoccus</taxon>
    </lineage>
</organism>